<comment type="similarity">
    <text evidence="2">Belongs to the EMC1 family.</text>
</comment>
<keyword evidence="9 11" id="KW-0472">Membrane</keyword>
<accession>A0A1L0BYN9</accession>
<gene>
    <name evidence="14" type="ORF">SAMEA4029009_CIC11G00000003082</name>
</gene>
<evidence type="ECO:0000313" key="15">
    <source>
        <dbReference type="Proteomes" id="UP000182259"/>
    </source>
</evidence>
<keyword evidence="5 11" id="KW-0812">Transmembrane</keyword>
<evidence type="ECO:0000256" key="10">
    <source>
        <dbReference type="ARBA" id="ARBA00023180"/>
    </source>
</evidence>
<protein>
    <recommendedName>
        <fullName evidence="4">ER membrane protein complex subunit 1</fullName>
    </recommendedName>
</protein>
<dbReference type="InterPro" id="IPR011047">
    <property type="entry name" value="Quinoprotein_ADH-like_sf"/>
</dbReference>
<evidence type="ECO:0000256" key="5">
    <source>
        <dbReference type="ARBA" id="ARBA00022692"/>
    </source>
</evidence>
<dbReference type="Proteomes" id="UP000182259">
    <property type="component" value="Chromosome IV"/>
</dbReference>
<feature type="transmembrane region" description="Helical" evidence="11">
    <location>
        <begin position="775"/>
        <end position="794"/>
    </location>
</feature>
<evidence type="ECO:0000256" key="9">
    <source>
        <dbReference type="ARBA" id="ARBA00023136"/>
    </source>
</evidence>
<evidence type="ECO:0000259" key="13">
    <source>
        <dbReference type="Pfam" id="PF07774"/>
    </source>
</evidence>
<keyword evidence="10" id="KW-0325">Glycoprotein</keyword>
<feature type="chain" id="PRO_5013221956" description="ER membrane protein complex subunit 1" evidence="12">
    <location>
        <begin position="21"/>
        <end position="804"/>
    </location>
</feature>
<dbReference type="GO" id="GO:0072546">
    <property type="term" value="C:EMC complex"/>
    <property type="evidence" value="ECO:0007669"/>
    <property type="project" value="InterPro"/>
</dbReference>
<name>A0A1L0BYN9_9ASCO</name>
<evidence type="ECO:0000256" key="6">
    <source>
        <dbReference type="ARBA" id="ARBA00022729"/>
    </source>
</evidence>
<evidence type="ECO:0000256" key="8">
    <source>
        <dbReference type="ARBA" id="ARBA00022989"/>
    </source>
</evidence>
<evidence type="ECO:0000256" key="12">
    <source>
        <dbReference type="SAM" id="SignalP"/>
    </source>
</evidence>
<keyword evidence="8 11" id="KW-1133">Transmembrane helix</keyword>
<dbReference type="PANTHER" id="PTHR21573:SF0">
    <property type="entry name" value="ER MEMBRANE PROTEIN COMPLEX SUBUNIT 1"/>
    <property type="match status" value="1"/>
</dbReference>
<comment type="subcellular location">
    <subcellularLocation>
        <location evidence="1">Endoplasmic reticulum membrane</location>
        <topology evidence="1">Single-pass type I membrane protein</topology>
    </subcellularLocation>
</comment>
<evidence type="ECO:0000256" key="3">
    <source>
        <dbReference type="ARBA" id="ARBA00011276"/>
    </source>
</evidence>
<reference evidence="14 15" key="1">
    <citation type="submission" date="2016-10" db="EMBL/GenBank/DDBJ databases">
        <authorList>
            <person name="de Groot N.N."/>
        </authorList>
    </citation>
    <scope>NUCLEOTIDE SEQUENCE [LARGE SCALE GENOMIC DNA]</scope>
    <source>
        <strain evidence="14 15">PYCC 4715</strain>
    </source>
</reference>
<evidence type="ECO:0000256" key="11">
    <source>
        <dbReference type="SAM" id="Phobius"/>
    </source>
</evidence>
<evidence type="ECO:0000256" key="4">
    <source>
        <dbReference type="ARBA" id="ARBA00020824"/>
    </source>
</evidence>
<feature type="signal peptide" evidence="12">
    <location>
        <begin position="1"/>
        <end position="20"/>
    </location>
</feature>
<dbReference type="InterPro" id="IPR026895">
    <property type="entry name" value="EMC1"/>
</dbReference>
<dbReference type="PROSITE" id="PS51257">
    <property type="entry name" value="PROKAR_LIPOPROTEIN"/>
    <property type="match status" value="1"/>
</dbReference>
<keyword evidence="7" id="KW-0256">Endoplasmic reticulum</keyword>
<dbReference type="SUPFAM" id="SSF50998">
    <property type="entry name" value="Quinoprotein alcohol dehydrogenase-like"/>
    <property type="match status" value="1"/>
</dbReference>
<dbReference type="GO" id="GO:0034975">
    <property type="term" value="P:protein folding in endoplasmic reticulum"/>
    <property type="evidence" value="ECO:0007669"/>
    <property type="project" value="TreeGrafter"/>
</dbReference>
<keyword evidence="6 12" id="KW-0732">Signal</keyword>
<dbReference type="InterPro" id="IPR011678">
    <property type="entry name" value="EMC1_C"/>
</dbReference>
<dbReference type="Pfam" id="PF07774">
    <property type="entry name" value="EMC1_C"/>
    <property type="match status" value="1"/>
</dbReference>
<feature type="domain" description="ER membrane protein complex subunit 1 C-terminal" evidence="13">
    <location>
        <begin position="585"/>
        <end position="802"/>
    </location>
</feature>
<organism evidence="14 15">
    <name type="scientific">Sungouiella intermedia</name>
    <dbReference type="NCBI Taxonomy" id="45354"/>
    <lineage>
        <taxon>Eukaryota</taxon>
        <taxon>Fungi</taxon>
        <taxon>Dikarya</taxon>
        <taxon>Ascomycota</taxon>
        <taxon>Saccharomycotina</taxon>
        <taxon>Pichiomycetes</taxon>
        <taxon>Metschnikowiaceae</taxon>
        <taxon>Sungouiella</taxon>
    </lineage>
</organism>
<dbReference type="AlphaFoldDB" id="A0A1L0BYN9"/>
<evidence type="ECO:0000256" key="2">
    <source>
        <dbReference type="ARBA" id="ARBA00007904"/>
    </source>
</evidence>
<evidence type="ECO:0000313" key="14">
    <source>
        <dbReference type="EMBL" id="SGZ56379.1"/>
    </source>
</evidence>
<comment type="subunit">
    <text evidence="3">Component of the ER membrane protein complex (EMC).</text>
</comment>
<dbReference type="EMBL" id="LT635767">
    <property type="protein sequence ID" value="SGZ56379.1"/>
    <property type="molecule type" value="Genomic_DNA"/>
</dbReference>
<evidence type="ECO:0000256" key="1">
    <source>
        <dbReference type="ARBA" id="ARBA00004115"/>
    </source>
</evidence>
<dbReference type="PANTHER" id="PTHR21573">
    <property type="entry name" value="ER MEMBRANE PROTEIN COMPLEX SUBUNIT 1"/>
    <property type="match status" value="1"/>
</dbReference>
<proteinExistence type="inferred from homology"/>
<evidence type="ECO:0000256" key="7">
    <source>
        <dbReference type="ARBA" id="ARBA00022824"/>
    </source>
</evidence>
<sequence>MKSNFAILLAIQLLISCVVAISVQDAFTKDWISYNYGDLVKCSVLGTDSVLCLSKSNILYQIGASDASIKYFIDLRKVSNNAFTIAGSNVITYADGSPKVYIWDKDSGILNDELTFDGSVHSISESLGDVFVTMERGIIEVLTFDTLKIVKDGIQDPHKSVDEVYRAVQDKKFDETYARDESLNGVSNKMIFDQRKDARIITDGTKSYLAVISSFGILVANVTDLQLTSIPAFVVSAVDNFEDIGIFGDNVVVLSSDKLNFYGSVKGKGLSTISESILARTKPVYHGRAILVDKPLSLSTIDEVHHLVEETHSKSVLFRWLLRTKTHMAQLGKLVSDIVSKKDFMSGINEISKDQFGFHKILIFFDDQKNELVARESSDGLLLWNTSVNSNGDFVDVFGVDSEVVVIFSHLVVAIDLRTGEVSHSEHFSEAIDAAFKIWCEATGEDEEVKSGFHVAGLRFGDRLKTWGHKRAVAPSQFVLTESDDIVHAYKLSGEKLIPTWSFSDGDRILSVTKNTDDITSAIGITRFDRSVLYKYLNPNLITVISTQDSILRITLLDGITGSVLHVQEHNEEFIDFTSVNVVQSDNWVIYSYQANYPAVEQRIIVLDLFSTSESALGGDKSVADGTYNSTIATVSSKSFLFPERILAMKSSTTKFGITIRSVIALTDSGSLIELPKYVLNSRRIDDRKMTQQDAEDDFRLMPYEPVVNIDTQKVLNHKIKLQLSTSPQQILARPTGLESSGVICFINEFNEFCTIVQPSSSYDLLSGSFEKVKLFITIAALFVAYLASKPFVYSQKLNAKWIY</sequence>